<organism evidence="1">
    <name type="scientific">Lotus japonicus</name>
    <name type="common">Lotus corniculatus var. japonicus</name>
    <dbReference type="NCBI Taxonomy" id="34305"/>
    <lineage>
        <taxon>Eukaryota</taxon>
        <taxon>Viridiplantae</taxon>
        <taxon>Streptophyta</taxon>
        <taxon>Embryophyta</taxon>
        <taxon>Tracheophyta</taxon>
        <taxon>Spermatophyta</taxon>
        <taxon>Magnoliopsida</taxon>
        <taxon>eudicotyledons</taxon>
        <taxon>Gunneridae</taxon>
        <taxon>Pentapetalae</taxon>
        <taxon>rosids</taxon>
        <taxon>fabids</taxon>
        <taxon>Fabales</taxon>
        <taxon>Fabaceae</taxon>
        <taxon>Papilionoideae</taxon>
        <taxon>50 kb inversion clade</taxon>
        <taxon>NPAAA clade</taxon>
        <taxon>Hologalegina</taxon>
        <taxon>robinioid clade</taxon>
        <taxon>Loteae</taxon>
        <taxon>Lotus</taxon>
    </lineage>
</organism>
<proteinExistence type="evidence at transcript level"/>
<evidence type="ECO:0000313" key="1">
    <source>
        <dbReference type="EMBL" id="AFK46490.1"/>
    </source>
</evidence>
<sequence length="96" mass="10499">MGSGHSNATILSSRGMLRLAKLLAEGTLMMICSVIILQLLNESDGGLVTGVSGENIGTCHISFIFSCLVACWRDYNWFCNSLLLFQIKFPYNYGAT</sequence>
<protein>
    <submittedName>
        <fullName evidence="1">Uncharacterized protein</fullName>
    </submittedName>
</protein>
<dbReference type="EMBL" id="BT146696">
    <property type="protein sequence ID" value="AFK46490.1"/>
    <property type="molecule type" value="mRNA"/>
</dbReference>
<name>I3T1U8_LOTJA</name>
<accession>I3T1U8</accession>
<dbReference type="AlphaFoldDB" id="I3T1U8"/>
<reference evidence="1" key="1">
    <citation type="submission" date="2012-05" db="EMBL/GenBank/DDBJ databases">
        <authorList>
            <person name="Krishnakumar V."/>
            <person name="Cheung F."/>
            <person name="Xiao Y."/>
            <person name="Chan A."/>
            <person name="Moskal W.A."/>
            <person name="Town C.D."/>
        </authorList>
    </citation>
    <scope>NUCLEOTIDE SEQUENCE</scope>
</reference>